<dbReference type="Gene3D" id="3.30.710.10">
    <property type="entry name" value="Potassium Channel Kv1.1, Chain A"/>
    <property type="match status" value="1"/>
</dbReference>
<sequence length="448" mass="50551">MSDAPTIADKPRVSEKFNSEDAEIVFQSSDGIQFRIHRVNLLVCSEGFSPPDHCTFNDVVFLPESSSTMDLLFRFIYPEPQPDIENLEFEVLAPLAEAAEKYLVYSAMNTCTINLIKRLPDHDTEILLHALRHSKAKLLARVAPLLLDRPLQDIVPLLPDHHIVPWKKTKRFSFGADADIVFRSRNSVRFNVHRRNVQVMSKNLIPLAHDGTLDTIPLLESSSVLKVLFSFMYPDPHPDLEEDQLLPLELIAAAAEKYEIYPAIAITDIRLRDAVPRELKTQPGAVMQHAVRTKNLALIDQVALLLIGNAFAATTKLFDHAMTLAWLEYHEKWHAITQNALEFVSQMRFQLRKVEIQNLSNHFQLDESEVFICDGCMRPDNYLIGSVVGKLGRGVQSLQNLDDTFSAKSYCCNQGEQEILSWRRSIEDAIRSLPKLSAIASGSMVPGA</sequence>
<evidence type="ECO:0008006" key="3">
    <source>
        <dbReference type="Google" id="ProtNLM"/>
    </source>
</evidence>
<keyword evidence="2" id="KW-1185">Reference proteome</keyword>
<organism evidence="1 2">
    <name type="scientific">Sphagnurus paluster</name>
    <dbReference type="NCBI Taxonomy" id="117069"/>
    <lineage>
        <taxon>Eukaryota</taxon>
        <taxon>Fungi</taxon>
        <taxon>Dikarya</taxon>
        <taxon>Basidiomycota</taxon>
        <taxon>Agaricomycotina</taxon>
        <taxon>Agaricomycetes</taxon>
        <taxon>Agaricomycetidae</taxon>
        <taxon>Agaricales</taxon>
        <taxon>Tricholomatineae</taxon>
        <taxon>Lyophyllaceae</taxon>
        <taxon>Sphagnurus</taxon>
    </lineage>
</organism>
<name>A0A9P7FPF6_9AGAR</name>
<reference evidence="1" key="1">
    <citation type="submission" date="2021-02" db="EMBL/GenBank/DDBJ databases">
        <authorList>
            <person name="Nieuwenhuis M."/>
            <person name="Van De Peppel L.J.J."/>
        </authorList>
    </citation>
    <scope>NUCLEOTIDE SEQUENCE</scope>
    <source>
        <strain evidence="1">D49</strain>
    </source>
</reference>
<evidence type="ECO:0000313" key="2">
    <source>
        <dbReference type="Proteomes" id="UP000717328"/>
    </source>
</evidence>
<dbReference type="OrthoDB" id="3184970at2759"/>
<dbReference type="InterPro" id="IPR011333">
    <property type="entry name" value="SKP1/BTB/POZ_sf"/>
</dbReference>
<dbReference type="Proteomes" id="UP000717328">
    <property type="component" value="Unassembled WGS sequence"/>
</dbReference>
<protein>
    <recommendedName>
        <fullName evidence="3">BTB domain-containing protein</fullName>
    </recommendedName>
</protein>
<accession>A0A9P7FPF6</accession>
<reference evidence="1" key="2">
    <citation type="submission" date="2021-10" db="EMBL/GenBank/DDBJ databases">
        <title>Phylogenomics reveals ancestral predisposition of the termite-cultivated fungus Termitomyces towards a domesticated lifestyle.</title>
        <authorList>
            <person name="Auxier B."/>
            <person name="Grum-Grzhimaylo A."/>
            <person name="Cardenas M.E."/>
            <person name="Lodge J.D."/>
            <person name="Laessoe T."/>
            <person name="Pedersen O."/>
            <person name="Smith M.E."/>
            <person name="Kuyper T.W."/>
            <person name="Franco-Molano E.A."/>
            <person name="Baroni T.J."/>
            <person name="Aanen D.K."/>
        </authorList>
    </citation>
    <scope>NUCLEOTIDE SEQUENCE</scope>
    <source>
        <strain evidence="1">D49</strain>
    </source>
</reference>
<dbReference type="EMBL" id="JABCKI010006466">
    <property type="protein sequence ID" value="KAG5634341.1"/>
    <property type="molecule type" value="Genomic_DNA"/>
</dbReference>
<comment type="caution">
    <text evidence="1">The sequence shown here is derived from an EMBL/GenBank/DDBJ whole genome shotgun (WGS) entry which is preliminary data.</text>
</comment>
<proteinExistence type="predicted"/>
<evidence type="ECO:0000313" key="1">
    <source>
        <dbReference type="EMBL" id="KAG5634341.1"/>
    </source>
</evidence>
<dbReference type="AlphaFoldDB" id="A0A9P7FPF6"/>
<gene>
    <name evidence="1" type="ORF">H0H81_002333</name>
</gene>
<dbReference type="SUPFAM" id="SSF54695">
    <property type="entry name" value="POZ domain"/>
    <property type="match status" value="1"/>
</dbReference>